<dbReference type="Proteomes" id="UP000218238">
    <property type="component" value="Unassembled WGS sequence"/>
</dbReference>
<protein>
    <recommendedName>
        <fullName evidence="12">Preprotein translocase subunit SecD</fullName>
    </recommendedName>
</protein>
<dbReference type="Gene3D" id="3.30.1360.200">
    <property type="match status" value="1"/>
</dbReference>
<accession>A0A2A2TMP2</accession>
<keyword evidence="6" id="KW-0811">Translocation</keyword>
<dbReference type="InterPro" id="IPR048631">
    <property type="entry name" value="SecD_1st"/>
</dbReference>
<dbReference type="Gene3D" id="3.30.70.3400">
    <property type="match status" value="1"/>
</dbReference>
<name>A0A2A2TMP2_9CYAN</name>
<feature type="domain" description="Protein translocase subunit SecDF P1" evidence="8">
    <location>
        <begin position="56"/>
        <end position="113"/>
    </location>
</feature>
<evidence type="ECO:0000256" key="3">
    <source>
        <dbReference type="ARBA" id="ARBA00022692"/>
    </source>
</evidence>
<evidence type="ECO:0000256" key="2">
    <source>
        <dbReference type="ARBA" id="ARBA00022475"/>
    </source>
</evidence>
<keyword evidence="2" id="KW-1003">Cell membrane</keyword>
<evidence type="ECO:0000256" key="5">
    <source>
        <dbReference type="ARBA" id="ARBA00022989"/>
    </source>
</evidence>
<evidence type="ECO:0000259" key="8">
    <source>
        <dbReference type="Pfam" id="PF21760"/>
    </source>
</evidence>
<evidence type="ECO:0000313" key="11">
    <source>
        <dbReference type="Proteomes" id="UP000218238"/>
    </source>
</evidence>
<comment type="caution">
    <text evidence="10">The sequence shown here is derived from an EMBL/GenBank/DDBJ whole genome shotgun (WGS) entry which is preliminary data.</text>
</comment>
<organism evidence="10 11">
    <name type="scientific">Brunnivagina elsteri CCALA 953</name>
    <dbReference type="NCBI Taxonomy" id="987040"/>
    <lineage>
        <taxon>Bacteria</taxon>
        <taxon>Bacillati</taxon>
        <taxon>Cyanobacteriota</taxon>
        <taxon>Cyanophyceae</taxon>
        <taxon>Nostocales</taxon>
        <taxon>Calotrichaceae</taxon>
        <taxon>Brunnivagina</taxon>
    </lineage>
</organism>
<keyword evidence="4" id="KW-0653">Protein transport</keyword>
<dbReference type="InterPro" id="IPR054384">
    <property type="entry name" value="SecDF_P1_head"/>
</dbReference>
<dbReference type="Pfam" id="PF21760">
    <property type="entry name" value="SecD_1st"/>
    <property type="match status" value="1"/>
</dbReference>
<dbReference type="Pfam" id="PF22599">
    <property type="entry name" value="SecDF_P1_head"/>
    <property type="match status" value="1"/>
</dbReference>
<keyword evidence="5" id="KW-1133">Transmembrane helix</keyword>
<dbReference type="PANTHER" id="PTHR30081">
    <property type="entry name" value="PROTEIN-EXPORT MEMBRANE PROTEIN SEC"/>
    <property type="match status" value="1"/>
</dbReference>
<dbReference type="InterPro" id="IPR022813">
    <property type="entry name" value="SecD/SecF_arch_bac"/>
</dbReference>
<dbReference type="PANTHER" id="PTHR30081:SF1">
    <property type="entry name" value="PROTEIN TRANSLOCASE SUBUNIT SECD"/>
    <property type="match status" value="1"/>
</dbReference>
<proteinExistence type="predicted"/>
<keyword evidence="7" id="KW-0472">Membrane</keyword>
<keyword evidence="1" id="KW-0813">Transport</keyword>
<dbReference type="GO" id="GO:0005886">
    <property type="term" value="C:plasma membrane"/>
    <property type="evidence" value="ECO:0007669"/>
    <property type="project" value="TreeGrafter"/>
</dbReference>
<dbReference type="PROSITE" id="PS51257">
    <property type="entry name" value="PROKAR_LIPOPROTEIN"/>
    <property type="match status" value="1"/>
</dbReference>
<dbReference type="EMBL" id="NTFS01000035">
    <property type="protein sequence ID" value="PAX59781.1"/>
    <property type="molecule type" value="Genomic_DNA"/>
</dbReference>
<evidence type="ECO:0000259" key="9">
    <source>
        <dbReference type="Pfam" id="PF22599"/>
    </source>
</evidence>
<gene>
    <name evidence="10" type="ORF">CK510_05155</name>
</gene>
<evidence type="ECO:0000313" key="10">
    <source>
        <dbReference type="EMBL" id="PAX59781.1"/>
    </source>
</evidence>
<evidence type="ECO:0000256" key="1">
    <source>
        <dbReference type="ARBA" id="ARBA00022448"/>
    </source>
</evidence>
<reference evidence="10 11" key="1">
    <citation type="submission" date="2017-08" db="EMBL/GenBank/DDBJ databases">
        <title>Draft genome sequence of filamentous cyanobacterium Calothrix elsteri CCALA 953.</title>
        <authorList>
            <person name="Gagunashvili A.N."/>
            <person name="Elster J."/>
            <person name="Andresson O.S."/>
        </authorList>
    </citation>
    <scope>NUCLEOTIDE SEQUENCE [LARGE SCALE GENOMIC DNA]</scope>
    <source>
        <strain evidence="10 11">CCALA 953</strain>
    </source>
</reference>
<evidence type="ECO:0000256" key="6">
    <source>
        <dbReference type="ARBA" id="ARBA00023010"/>
    </source>
</evidence>
<dbReference type="AlphaFoldDB" id="A0A2A2TMP2"/>
<evidence type="ECO:0000256" key="7">
    <source>
        <dbReference type="ARBA" id="ARBA00023136"/>
    </source>
</evidence>
<sequence>MRKLRSLTLVSITIVSLTLTSCLSSLRGQDLKGGSQLIVELQETPSVPKINERELDAVIRVVEGRIKGLGISEAVVQKTKAKNQILVQLPGIKDPTQAIRVLGSTAQLEFKKQKLNDNTQLFTLQASRNELKVKLQEAQTSKDAAAIAKNQKALQNNSKAIAQLFESTNPPLTGRYLKDAYGEPTQGNGWEIAIRFNQQGGDLFTALTKETAGTGRAIGIFLDNELISSPIVAAQYATTGITGGTAVITGRFNATDANDLSVQLRGGALPVPVKVKVVNSGS</sequence>
<keyword evidence="11" id="KW-1185">Reference proteome</keyword>
<feature type="domain" description="SecDF P1 head subdomain" evidence="9">
    <location>
        <begin position="163"/>
        <end position="271"/>
    </location>
</feature>
<evidence type="ECO:0000256" key="4">
    <source>
        <dbReference type="ARBA" id="ARBA00022927"/>
    </source>
</evidence>
<evidence type="ECO:0008006" key="12">
    <source>
        <dbReference type="Google" id="ProtNLM"/>
    </source>
</evidence>
<keyword evidence="3" id="KW-0812">Transmembrane</keyword>
<dbReference type="GO" id="GO:0015031">
    <property type="term" value="P:protein transport"/>
    <property type="evidence" value="ECO:0007669"/>
    <property type="project" value="UniProtKB-KW"/>
</dbReference>